<gene>
    <name evidence="1" type="ORF">OCBIM_22012073mg</name>
</gene>
<accession>A0A0L8FP60</accession>
<name>A0A0L8FP60_OCTBM</name>
<organism evidence="1">
    <name type="scientific">Octopus bimaculoides</name>
    <name type="common">California two-spotted octopus</name>
    <dbReference type="NCBI Taxonomy" id="37653"/>
    <lineage>
        <taxon>Eukaryota</taxon>
        <taxon>Metazoa</taxon>
        <taxon>Spiralia</taxon>
        <taxon>Lophotrochozoa</taxon>
        <taxon>Mollusca</taxon>
        <taxon>Cephalopoda</taxon>
        <taxon>Coleoidea</taxon>
        <taxon>Octopodiformes</taxon>
        <taxon>Octopoda</taxon>
        <taxon>Incirrata</taxon>
        <taxon>Octopodidae</taxon>
        <taxon>Octopus</taxon>
    </lineage>
</organism>
<dbReference type="EMBL" id="KQ428000">
    <property type="protein sequence ID" value="KOF66506.1"/>
    <property type="molecule type" value="Genomic_DNA"/>
</dbReference>
<proteinExistence type="predicted"/>
<sequence>MYIQRTKNTIWTNQGHRLFLSREARQAYGGSVLQKAIILTHYLSRFTSFQPTAPYFAGYTSNTTSLYEIYICWTIPVFFLYIDINKFYTNYCKFKNYYYSSTARHWFQSYHHHLA</sequence>
<protein>
    <submittedName>
        <fullName evidence="1">Uncharacterized protein</fullName>
    </submittedName>
</protein>
<reference evidence="1" key="1">
    <citation type="submission" date="2015-07" db="EMBL/GenBank/DDBJ databases">
        <title>MeaNS - Measles Nucleotide Surveillance Program.</title>
        <authorList>
            <person name="Tran T."/>
            <person name="Druce J."/>
        </authorList>
    </citation>
    <scope>NUCLEOTIDE SEQUENCE</scope>
    <source>
        <strain evidence="1">UCB-OBI-ISO-001</strain>
        <tissue evidence="1">Gonad</tissue>
    </source>
</reference>
<dbReference type="AlphaFoldDB" id="A0A0L8FP60"/>
<evidence type="ECO:0000313" key="1">
    <source>
        <dbReference type="EMBL" id="KOF66506.1"/>
    </source>
</evidence>